<evidence type="ECO:0000313" key="3">
    <source>
        <dbReference type="Proteomes" id="UP000008553"/>
    </source>
</evidence>
<protein>
    <submittedName>
        <fullName evidence="2">Uncharacterized protein</fullName>
    </submittedName>
</protein>
<evidence type="ECO:0000256" key="1">
    <source>
        <dbReference type="SAM" id="Phobius"/>
    </source>
</evidence>
<dbReference type="InParanoid" id="Q7RI38"/>
<organism evidence="2 3">
    <name type="scientific">Plasmodium yoelii yoelii</name>
    <dbReference type="NCBI Taxonomy" id="73239"/>
    <lineage>
        <taxon>Eukaryota</taxon>
        <taxon>Sar</taxon>
        <taxon>Alveolata</taxon>
        <taxon>Apicomplexa</taxon>
        <taxon>Aconoidasida</taxon>
        <taxon>Haemosporida</taxon>
        <taxon>Plasmodiidae</taxon>
        <taxon>Plasmodium</taxon>
        <taxon>Plasmodium (Vinckeia)</taxon>
    </lineage>
</organism>
<dbReference type="EMBL" id="AABL01001117">
    <property type="protein sequence ID" value="EAA15560.1"/>
    <property type="molecule type" value="Genomic_DNA"/>
</dbReference>
<keyword evidence="1" id="KW-0472">Membrane</keyword>
<dbReference type="PaxDb" id="73239-Q7RI38"/>
<accession>Q7RI38</accession>
<proteinExistence type="predicted"/>
<sequence length="76" mass="9163">FFLVEKSLKSKYILHAVFPFLVVCIFFLCFLLQFPKMPRKNIYIYDKSYIMGKNVSITFTKKHTNFSFALIFKNMY</sequence>
<evidence type="ECO:0000313" key="2">
    <source>
        <dbReference type="EMBL" id="EAA15560.1"/>
    </source>
</evidence>
<keyword evidence="3" id="KW-1185">Reference proteome</keyword>
<gene>
    <name evidence="2" type="ORF">PY03792</name>
</gene>
<dbReference type="Proteomes" id="UP000008553">
    <property type="component" value="Unassembled WGS sequence"/>
</dbReference>
<keyword evidence="1" id="KW-1133">Transmembrane helix</keyword>
<feature type="transmembrane region" description="Helical" evidence="1">
    <location>
        <begin position="12"/>
        <end position="32"/>
    </location>
</feature>
<reference evidence="2 3" key="1">
    <citation type="journal article" date="2002" name="Nature">
        <title>Genome sequence and comparative analysis of the model rodent malaria parasite Plasmodium yoelii yoelii.</title>
        <authorList>
            <person name="Carlton J.M."/>
            <person name="Angiuoli S.V."/>
            <person name="Suh B.B."/>
            <person name="Kooij T.W."/>
            <person name="Pertea M."/>
            <person name="Silva J.C."/>
            <person name="Ermolaeva M.D."/>
            <person name="Allen J.E."/>
            <person name="Selengut J.D."/>
            <person name="Koo H.L."/>
            <person name="Peterson J.D."/>
            <person name="Pop M."/>
            <person name="Kosack D.S."/>
            <person name="Shumway M.F."/>
            <person name="Bidwell S.L."/>
            <person name="Shallom S.J."/>
            <person name="van Aken S.E."/>
            <person name="Riedmuller S.B."/>
            <person name="Feldblyum T.V."/>
            <person name="Cho J.K."/>
            <person name="Quackenbush J."/>
            <person name="Sedegah M."/>
            <person name="Shoaibi A."/>
            <person name="Cummings L.M."/>
            <person name="Florens L."/>
            <person name="Yates J.R."/>
            <person name="Raine J.D."/>
            <person name="Sinden R.E."/>
            <person name="Harris M.A."/>
            <person name="Cunningham D.A."/>
            <person name="Preiser P.R."/>
            <person name="Bergman L.W."/>
            <person name="Vaidya A.B."/>
            <person name="van Lin L.H."/>
            <person name="Janse C.J."/>
            <person name="Waters A.P."/>
            <person name="Smith H.O."/>
            <person name="White O.R."/>
            <person name="Salzberg S.L."/>
            <person name="Venter J.C."/>
            <person name="Fraser C.M."/>
            <person name="Hoffman S.L."/>
            <person name="Gardner M.J."/>
            <person name="Carucci D.J."/>
        </authorList>
    </citation>
    <scope>NUCLEOTIDE SEQUENCE [LARGE SCALE GENOMIC DNA]</scope>
    <source>
        <strain evidence="2 3">17XNL</strain>
    </source>
</reference>
<keyword evidence="1" id="KW-0812">Transmembrane</keyword>
<name>Q7RI38_PLAYO</name>
<dbReference type="AlphaFoldDB" id="Q7RI38"/>
<comment type="caution">
    <text evidence="2">The sequence shown here is derived from an EMBL/GenBank/DDBJ whole genome shotgun (WGS) entry which is preliminary data.</text>
</comment>
<feature type="non-terminal residue" evidence="2">
    <location>
        <position position="1"/>
    </location>
</feature>